<protein>
    <submittedName>
        <fullName evidence="2">Uncharacterized protein</fullName>
    </submittedName>
</protein>
<sequence>MLDNFLGIPSSGWIAIAIWLTVNVVPWIYSLFFVHKINQSGVERWGAKKPKNS</sequence>
<keyword evidence="3" id="KW-1185">Reference proteome</keyword>
<feature type="transmembrane region" description="Helical" evidence="1">
    <location>
        <begin position="12"/>
        <end position="34"/>
    </location>
</feature>
<dbReference type="OrthoDB" id="2991239at2"/>
<keyword evidence="1" id="KW-1133">Transmembrane helix</keyword>
<comment type="caution">
    <text evidence="2">The sequence shown here is derived from an EMBL/GenBank/DDBJ whole genome shotgun (WGS) entry which is preliminary data.</text>
</comment>
<evidence type="ECO:0000256" key="1">
    <source>
        <dbReference type="SAM" id="Phobius"/>
    </source>
</evidence>
<accession>A0A6G1X9J2</accession>
<evidence type="ECO:0000313" key="3">
    <source>
        <dbReference type="Proteomes" id="UP000480185"/>
    </source>
</evidence>
<gene>
    <name evidence="2" type="ORF">GH754_14900</name>
</gene>
<keyword evidence="1" id="KW-0472">Membrane</keyword>
<reference evidence="2 3" key="1">
    <citation type="submission" date="2019-11" db="EMBL/GenBank/DDBJ databases">
        <authorList>
            <person name="Li J."/>
        </authorList>
    </citation>
    <scope>NUCLEOTIDE SEQUENCE [LARGE SCALE GENOMIC DNA]</scope>
    <source>
        <strain evidence="2 3">J4</strain>
    </source>
</reference>
<organism evidence="2 3">
    <name type="scientific">Salinibacillus xinjiangensis</name>
    <dbReference type="NCBI Taxonomy" id="1229268"/>
    <lineage>
        <taxon>Bacteria</taxon>
        <taxon>Bacillati</taxon>
        <taxon>Bacillota</taxon>
        <taxon>Bacilli</taxon>
        <taxon>Bacillales</taxon>
        <taxon>Bacillaceae</taxon>
        <taxon>Salinibacillus</taxon>
    </lineage>
</organism>
<proteinExistence type="predicted"/>
<dbReference type="AlphaFoldDB" id="A0A6G1X9J2"/>
<name>A0A6G1X9J2_9BACI</name>
<dbReference type="EMBL" id="WJNH01000010">
    <property type="protein sequence ID" value="MRG87575.1"/>
    <property type="molecule type" value="Genomic_DNA"/>
</dbReference>
<dbReference type="Proteomes" id="UP000480185">
    <property type="component" value="Unassembled WGS sequence"/>
</dbReference>
<evidence type="ECO:0000313" key="2">
    <source>
        <dbReference type="EMBL" id="MRG87575.1"/>
    </source>
</evidence>
<dbReference type="RefSeq" id="WP_153729468.1">
    <property type="nucleotide sequence ID" value="NZ_WJNH01000010.1"/>
</dbReference>
<keyword evidence="1" id="KW-0812">Transmembrane</keyword>